<dbReference type="Gene3D" id="1.20.272.10">
    <property type="match status" value="1"/>
</dbReference>
<keyword evidence="9" id="KW-1185">Reference proteome</keyword>
<comment type="similarity">
    <text evidence="6">Belongs to the DNA polymerase HolA subunit family.</text>
</comment>
<comment type="catalytic activity">
    <reaction evidence="7">
        <text>DNA(n) + a 2'-deoxyribonucleoside 5'-triphosphate = DNA(n+1) + diphosphate</text>
        <dbReference type="Rhea" id="RHEA:22508"/>
        <dbReference type="Rhea" id="RHEA-COMP:17339"/>
        <dbReference type="Rhea" id="RHEA-COMP:17340"/>
        <dbReference type="ChEBI" id="CHEBI:33019"/>
        <dbReference type="ChEBI" id="CHEBI:61560"/>
        <dbReference type="ChEBI" id="CHEBI:173112"/>
        <dbReference type="EC" id="2.7.7.7"/>
    </reaction>
</comment>
<protein>
    <recommendedName>
        <fullName evidence="1">DNA-directed DNA polymerase</fullName>
        <ecNumber evidence="1">2.7.7.7</ecNumber>
    </recommendedName>
</protein>
<evidence type="ECO:0000313" key="9">
    <source>
        <dbReference type="Proteomes" id="UP001156641"/>
    </source>
</evidence>
<keyword evidence="2" id="KW-0808">Transferase</keyword>
<dbReference type="SUPFAM" id="SSF48019">
    <property type="entry name" value="post-AAA+ oligomerization domain-like"/>
    <property type="match status" value="1"/>
</dbReference>
<dbReference type="SUPFAM" id="SSF52540">
    <property type="entry name" value="P-loop containing nucleoside triphosphate hydrolases"/>
    <property type="match status" value="1"/>
</dbReference>
<proteinExistence type="inferred from homology"/>
<keyword evidence="5" id="KW-0239">DNA-directed DNA polymerase</keyword>
<evidence type="ECO:0000256" key="6">
    <source>
        <dbReference type="ARBA" id="ARBA00034754"/>
    </source>
</evidence>
<dbReference type="Gene3D" id="1.10.8.60">
    <property type="match status" value="1"/>
</dbReference>
<dbReference type="EMBL" id="BSOS01000067">
    <property type="protein sequence ID" value="GLR67618.1"/>
    <property type="molecule type" value="Genomic_DNA"/>
</dbReference>
<comment type="caution">
    <text evidence="8">The sequence shown here is derived from an EMBL/GenBank/DDBJ whole genome shotgun (WGS) entry which is preliminary data.</text>
</comment>
<dbReference type="Proteomes" id="UP001156641">
    <property type="component" value="Unassembled WGS sequence"/>
</dbReference>
<evidence type="ECO:0000313" key="8">
    <source>
        <dbReference type="EMBL" id="GLR67618.1"/>
    </source>
</evidence>
<dbReference type="InterPro" id="IPR027417">
    <property type="entry name" value="P-loop_NTPase"/>
</dbReference>
<dbReference type="EC" id="2.7.7.7" evidence="1"/>
<evidence type="ECO:0000256" key="5">
    <source>
        <dbReference type="ARBA" id="ARBA00022932"/>
    </source>
</evidence>
<dbReference type="NCBIfam" id="TIGR01128">
    <property type="entry name" value="holA"/>
    <property type="match status" value="1"/>
</dbReference>
<accession>A0ABQ6A8I8</accession>
<organism evidence="8 9">
    <name type="scientific">Acidocella aquatica</name>
    <dbReference type="NCBI Taxonomy" id="1922313"/>
    <lineage>
        <taxon>Bacteria</taxon>
        <taxon>Pseudomonadati</taxon>
        <taxon>Pseudomonadota</taxon>
        <taxon>Alphaproteobacteria</taxon>
        <taxon>Acetobacterales</taxon>
        <taxon>Acidocellaceae</taxon>
        <taxon>Acidocella</taxon>
    </lineage>
</organism>
<sequence>MKLEAGRTEAFLKNPNTPAVLIFGPDSGLVAERGLALVRAFPGALEDPFRYTELHNPDAATLLAEATAASLTGGKRVVRVRDAHETLVKPLEALLKSPPDALIILEAGELTGKSKLRALAEKSPAATAIACYAIDSARLPGVITARLRAQNITIEPDAATWTANNVSGEEGLLRQALEVLVLYAGAEQRLSLADVSAALADGGDTSVQEAIDATITGDPAATDRALALAYDEGQSPVGILRMLLGELMRLRVAAGAIAQGASTSEAMAAIRPPVFFKRQNLVTRALNIWSLPALTEAIAASLRAESACKQTLTPDQAFCRQTMLALASRARNAARR</sequence>
<reference evidence="9" key="1">
    <citation type="journal article" date="2019" name="Int. J. Syst. Evol. Microbiol.">
        <title>The Global Catalogue of Microorganisms (GCM) 10K type strain sequencing project: providing services to taxonomists for standard genome sequencing and annotation.</title>
        <authorList>
            <consortium name="The Broad Institute Genomics Platform"/>
            <consortium name="The Broad Institute Genome Sequencing Center for Infectious Disease"/>
            <person name="Wu L."/>
            <person name="Ma J."/>
        </authorList>
    </citation>
    <scope>NUCLEOTIDE SEQUENCE [LARGE SCALE GENOMIC DNA]</scope>
    <source>
        <strain evidence="9">NBRC 112502</strain>
    </source>
</reference>
<dbReference type="PANTHER" id="PTHR34388:SF1">
    <property type="entry name" value="DNA POLYMERASE III SUBUNIT DELTA"/>
    <property type="match status" value="1"/>
</dbReference>
<dbReference type="PANTHER" id="PTHR34388">
    <property type="entry name" value="DNA POLYMERASE III SUBUNIT DELTA"/>
    <property type="match status" value="1"/>
</dbReference>
<gene>
    <name evidence="8" type="ORF">GCM10010909_22990</name>
</gene>
<name>A0ABQ6A8I8_9PROT</name>
<evidence type="ECO:0000256" key="1">
    <source>
        <dbReference type="ARBA" id="ARBA00012417"/>
    </source>
</evidence>
<keyword evidence="4" id="KW-0235">DNA replication</keyword>
<evidence type="ECO:0000256" key="2">
    <source>
        <dbReference type="ARBA" id="ARBA00022679"/>
    </source>
</evidence>
<evidence type="ECO:0000256" key="7">
    <source>
        <dbReference type="ARBA" id="ARBA00049244"/>
    </source>
</evidence>
<keyword evidence="3" id="KW-0548">Nucleotidyltransferase</keyword>
<evidence type="ECO:0000256" key="4">
    <source>
        <dbReference type="ARBA" id="ARBA00022705"/>
    </source>
</evidence>
<dbReference type="InterPro" id="IPR008921">
    <property type="entry name" value="DNA_pol3_clamp-load_cplx_C"/>
</dbReference>
<dbReference type="RefSeq" id="WP_284258359.1">
    <property type="nucleotide sequence ID" value="NZ_BSOS01000067.1"/>
</dbReference>
<evidence type="ECO:0000256" key="3">
    <source>
        <dbReference type="ARBA" id="ARBA00022695"/>
    </source>
</evidence>
<dbReference type="InterPro" id="IPR005790">
    <property type="entry name" value="DNA_polIII_delta"/>
</dbReference>
<dbReference type="Gene3D" id="3.40.50.300">
    <property type="entry name" value="P-loop containing nucleotide triphosphate hydrolases"/>
    <property type="match status" value="1"/>
</dbReference>